<feature type="region of interest" description="Disordered" evidence="1">
    <location>
        <begin position="116"/>
        <end position="155"/>
    </location>
</feature>
<gene>
    <name evidence="2" type="ORF">GALL_405770</name>
</gene>
<protein>
    <submittedName>
        <fullName evidence="2">Uncharacterized protein</fullName>
    </submittedName>
</protein>
<accession>A0A1J5QJP3</accession>
<evidence type="ECO:0000313" key="2">
    <source>
        <dbReference type="EMBL" id="OIQ77731.1"/>
    </source>
</evidence>
<sequence length="155" mass="15728">MPSGSASSAAPMVTDARAMPAQASDRVTSWARRTPIDGAAPMPRDPSTCATRRTRSVRLRATATSGRSSQAASEPSPAVAASGTPVWRCSMSAVSSAAPPAVVDPAVVDPAVVDPAVSGSTERPYAPTGIHPARTSRTPMATCSGRDDIEGRLGA</sequence>
<proteinExistence type="predicted"/>
<feature type="region of interest" description="Disordered" evidence="1">
    <location>
        <begin position="1"/>
        <end position="82"/>
    </location>
</feature>
<organism evidence="2">
    <name type="scientific">mine drainage metagenome</name>
    <dbReference type="NCBI Taxonomy" id="410659"/>
    <lineage>
        <taxon>unclassified sequences</taxon>
        <taxon>metagenomes</taxon>
        <taxon>ecological metagenomes</taxon>
    </lineage>
</organism>
<evidence type="ECO:0000256" key="1">
    <source>
        <dbReference type="SAM" id="MobiDB-lite"/>
    </source>
</evidence>
<feature type="compositionally biased region" description="Low complexity" evidence="1">
    <location>
        <begin position="68"/>
        <end position="82"/>
    </location>
</feature>
<name>A0A1J5QJP3_9ZZZZ</name>
<comment type="caution">
    <text evidence="2">The sequence shown here is derived from an EMBL/GenBank/DDBJ whole genome shotgun (WGS) entry which is preliminary data.</text>
</comment>
<feature type="compositionally biased region" description="Basic and acidic residues" evidence="1">
    <location>
        <begin position="145"/>
        <end position="155"/>
    </location>
</feature>
<reference evidence="2" key="1">
    <citation type="submission" date="2016-10" db="EMBL/GenBank/DDBJ databases">
        <title>Sequence of Gallionella enrichment culture.</title>
        <authorList>
            <person name="Poehlein A."/>
            <person name="Muehling M."/>
            <person name="Daniel R."/>
        </authorList>
    </citation>
    <scope>NUCLEOTIDE SEQUENCE</scope>
</reference>
<dbReference type="EMBL" id="MLJW01001549">
    <property type="protein sequence ID" value="OIQ77731.1"/>
    <property type="molecule type" value="Genomic_DNA"/>
</dbReference>
<dbReference type="AlphaFoldDB" id="A0A1J5QJP3"/>
<feature type="compositionally biased region" description="Low complexity" evidence="1">
    <location>
        <begin position="1"/>
        <end position="10"/>
    </location>
</feature>